<gene>
    <name evidence="2" type="ORF">H9716_00705</name>
</gene>
<dbReference type="EMBL" id="DWYS01000009">
    <property type="protein sequence ID" value="HJB06374.1"/>
    <property type="molecule type" value="Genomic_DNA"/>
</dbReference>
<dbReference type="AlphaFoldDB" id="A0A9D2L5K8"/>
<sequence length="370" mass="40744">MNSRDIYVIQGTDYRQMTMELLKACDLAGDIGDRRKRIGLKPNLVADSPASRGATTHPELADGILTYLEENGFENLVVLEGSWVGAHTMEAARVNGILEVCRRHQVEFLDLQKDPSVPCQAAGMEISVCRQALALDYLINLPVIKGHCQTAVTCALKNCKGLIPNREKRRFHTMGLHRPIAHLNTVIRQDFILADNICGDLDFEEGGNPVVMNRILAFKDPVLCDSFAARTMGYDPYEIEYIRLAENLGVGTTDLSQAQIHELRQEKNRSPEHGKQAAAPRGRVGQLSGYVKQHNACSACYGSLIYALDRLNEEGALRGKKKGSIAIGQGWKGVKGDLGVGSCTSCFKHSLKGCPPAAADIVRFLRENWQ</sequence>
<evidence type="ECO:0000313" key="2">
    <source>
        <dbReference type="EMBL" id="HJB06374.1"/>
    </source>
</evidence>
<proteinExistence type="predicted"/>
<accession>A0A9D2L5K8</accession>
<name>A0A9D2L5K8_9FIRM</name>
<protein>
    <submittedName>
        <fullName evidence="2">DUF362 domain-containing protein</fullName>
    </submittedName>
</protein>
<reference evidence="2" key="2">
    <citation type="submission" date="2021-04" db="EMBL/GenBank/DDBJ databases">
        <authorList>
            <person name="Gilroy R."/>
        </authorList>
    </citation>
    <scope>NUCLEOTIDE SEQUENCE</scope>
    <source>
        <strain evidence="2">CHK188-4685</strain>
    </source>
</reference>
<comment type="caution">
    <text evidence="2">The sequence shown here is derived from an EMBL/GenBank/DDBJ whole genome shotgun (WGS) entry which is preliminary data.</text>
</comment>
<organism evidence="2 3">
    <name type="scientific">Candidatus Enterocloster faecavium</name>
    <dbReference type="NCBI Taxonomy" id="2838560"/>
    <lineage>
        <taxon>Bacteria</taxon>
        <taxon>Bacillati</taxon>
        <taxon>Bacillota</taxon>
        <taxon>Clostridia</taxon>
        <taxon>Lachnospirales</taxon>
        <taxon>Lachnospiraceae</taxon>
        <taxon>Enterocloster</taxon>
    </lineage>
</organism>
<evidence type="ECO:0000259" key="1">
    <source>
        <dbReference type="Pfam" id="PF04015"/>
    </source>
</evidence>
<dbReference type="Pfam" id="PF04015">
    <property type="entry name" value="DUF362"/>
    <property type="match status" value="1"/>
</dbReference>
<evidence type="ECO:0000313" key="3">
    <source>
        <dbReference type="Proteomes" id="UP000886804"/>
    </source>
</evidence>
<dbReference type="Proteomes" id="UP000886804">
    <property type="component" value="Unassembled WGS sequence"/>
</dbReference>
<reference evidence="2" key="1">
    <citation type="journal article" date="2021" name="PeerJ">
        <title>Extensive microbial diversity within the chicken gut microbiome revealed by metagenomics and culture.</title>
        <authorList>
            <person name="Gilroy R."/>
            <person name="Ravi A."/>
            <person name="Getino M."/>
            <person name="Pursley I."/>
            <person name="Horton D.L."/>
            <person name="Alikhan N.F."/>
            <person name="Baker D."/>
            <person name="Gharbi K."/>
            <person name="Hall N."/>
            <person name="Watson M."/>
            <person name="Adriaenssens E.M."/>
            <person name="Foster-Nyarko E."/>
            <person name="Jarju S."/>
            <person name="Secka A."/>
            <person name="Antonio M."/>
            <person name="Oren A."/>
            <person name="Chaudhuri R.R."/>
            <person name="La Ragione R."/>
            <person name="Hildebrand F."/>
            <person name="Pallen M.J."/>
        </authorList>
    </citation>
    <scope>NUCLEOTIDE SEQUENCE</scope>
    <source>
        <strain evidence="2">CHK188-4685</strain>
    </source>
</reference>
<feature type="domain" description="DUF362" evidence="1">
    <location>
        <begin position="38"/>
        <end position="230"/>
    </location>
</feature>
<dbReference type="InterPro" id="IPR007160">
    <property type="entry name" value="DUF362"/>
</dbReference>